<keyword evidence="7" id="KW-0406">Ion transport</keyword>
<gene>
    <name evidence="19" type="ORF">HPLM_LOCUS15736</name>
</gene>
<dbReference type="Gene3D" id="1.20.58.390">
    <property type="entry name" value="Neurotransmitter-gated ion-channel transmembrane domain"/>
    <property type="match status" value="2"/>
</dbReference>
<keyword evidence="3 17" id="KW-0812">Transmembrane</keyword>
<evidence type="ECO:0000256" key="9">
    <source>
        <dbReference type="ARBA" id="ARBA00023157"/>
    </source>
</evidence>
<dbReference type="InterPro" id="IPR006029">
    <property type="entry name" value="Neurotrans-gated_channel_TM"/>
</dbReference>
<dbReference type="InterPro" id="IPR006028">
    <property type="entry name" value="GABAA/Glycine_rcpt"/>
</dbReference>
<dbReference type="WBParaSite" id="HPLM_0001574401-mRNA-1">
    <property type="protein sequence ID" value="HPLM_0001574401-mRNA-1"/>
    <property type="gene ID" value="HPLM_0001574401"/>
</dbReference>
<keyword evidence="6" id="KW-0770">Synapse</keyword>
<name>A0A158QQS1_HAEPC</name>
<organism evidence="21">
    <name type="scientific">Haemonchus placei</name>
    <name type="common">Barber's pole worm</name>
    <dbReference type="NCBI Taxonomy" id="6290"/>
    <lineage>
        <taxon>Eukaryota</taxon>
        <taxon>Metazoa</taxon>
        <taxon>Ecdysozoa</taxon>
        <taxon>Nematoda</taxon>
        <taxon>Chromadorea</taxon>
        <taxon>Rhabditida</taxon>
        <taxon>Rhabditina</taxon>
        <taxon>Rhabditomorpha</taxon>
        <taxon>Strongyloidea</taxon>
        <taxon>Trichostrongylidae</taxon>
        <taxon>Haemonchus</taxon>
    </lineage>
</organism>
<reference evidence="21" key="1">
    <citation type="submission" date="2016-04" db="UniProtKB">
        <authorList>
            <consortium name="WormBaseParasite"/>
        </authorList>
    </citation>
    <scope>IDENTIFICATION</scope>
</reference>
<dbReference type="CDD" id="cd19049">
    <property type="entry name" value="LGIC_TM_anion"/>
    <property type="match status" value="2"/>
</dbReference>
<feature type="transmembrane region" description="Helical" evidence="17">
    <location>
        <begin position="277"/>
        <end position="296"/>
    </location>
</feature>
<feature type="region of interest" description="Disordered" evidence="16">
    <location>
        <begin position="26"/>
        <end position="47"/>
    </location>
</feature>
<keyword evidence="4" id="KW-0732">Signal</keyword>
<dbReference type="SUPFAM" id="SSF90112">
    <property type="entry name" value="Neurotransmitter-gated ion-channel transmembrane pore"/>
    <property type="match status" value="2"/>
</dbReference>
<dbReference type="OMA" id="NTNDIYH"/>
<evidence type="ECO:0000256" key="15">
    <source>
        <dbReference type="ARBA" id="ARBA00034104"/>
    </source>
</evidence>
<feature type="transmembrane region" description="Helical" evidence="17">
    <location>
        <begin position="605"/>
        <end position="627"/>
    </location>
</feature>
<dbReference type="GO" id="GO:0005254">
    <property type="term" value="F:chloride channel activity"/>
    <property type="evidence" value="ECO:0007669"/>
    <property type="project" value="UniProtKB-KW"/>
</dbReference>
<dbReference type="InterPro" id="IPR006201">
    <property type="entry name" value="Neur_channel"/>
</dbReference>
<evidence type="ECO:0000313" key="21">
    <source>
        <dbReference type="WBParaSite" id="HPLM_0001574401-mRNA-1"/>
    </source>
</evidence>
<dbReference type="GO" id="GO:0005230">
    <property type="term" value="F:extracellular ligand-gated monoatomic ion channel activity"/>
    <property type="evidence" value="ECO:0007669"/>
    <property type="project" value="UniProtKB-ARBA"/>
</dbReference>
<evidence type="ECO:0000256" key="12">
    <source>
        <dbReference type="ARBA" id="ARBA00023214"/>
    </source>
</evidence>
<evidence type="ECO:0000256" key="2">
    <source>
        <dbReference type="ARBA" id="ARBA00022475"/>
    </source>
</evidence>
<keyword evidence="5 17" id="KW-1133">Transmembrane helix</keyword>
<feature type="transmembrane region" description="Helical" evidence="17">
    <location>
        <begin position="542"/>
        <end position="564"/>
    </location>
</feature>
<evidence type="ECO:0000256" key="3">
    <source>
        <dbReference type="ARBA" id="ARBA00022692"/>
    </source>
</evidence>
<keyword evidence="8 17" id="KW-0472">Membrane</keyword>
<dbReference type="FunFam" id="1.20.58.390:FF:000067">
    <property type="entry name" value="Glycine receptor subunit alpha-2"/>
    <property type="match status" value="1"/>
</dbReference>
<feature type="transmembrane region" description="Helical" evidence="17">
    <location>
        <begin position="311"/>
        <end position="334"/>
    </location>
</feature>
<evidence type="ECO:0000256" key="6">
    <source>
        <dbReference type="ARBA" id="ARBA00023018"/>
    </source>
</evidence>
<dbReference type="OrthoDB" id="203862at2759"/>
<dbReference type="Proteomes" id="UP000268014">
    <property type="component" value="Unassembled WGS sequence"/>
</dbReference>
<evidence type="ECO:0000256" key="13">
    <source>
        <dbReference type="ARBA" id="ARBA00023257"/>
    </source>
</evidence>
<evidence type="ECO:0000256" key="11">
    <source>
        <dbReference type="ARBA" id="ARBA00023180"/>
    </source>
</evidence>
<keyword evidence="1" id="KW-0813">Transport</keyword>
<reference evidence="19 20" key="2">
    <citation type="submission" date="2018-11" db="EMBL/GenBank/DDBJ databases">
        <authorList>
            <consortium name="Pathogen Informatics"/>
        </authorList>
    </citation>
    <scope>NUCLEOTIDE SEQUENCE [LARGE SCALE GENOMIC DNA]</scope>
    <source>
        <strain evidence="19 20">MHpl1</strain>
    </source>
</reference>
<evidence type="ECO:0000256" key="16">
    <source>
        <dbReference type="SAM" id="MobiDB-lite"/>
    </source>
</evidence>
<comment type="subcellular location">
    <subcellularLocation>
        <location evidence="15">Postsynaptic cell membrane</location>
        <topology evidence="15">Multi-pass membrane protein</topology>
    </subcellularLocation>
</comment>
<dbReference type="GO" id="GO:0034707">
    <property type="term" value="C:chloride channel complex"/>
    <property type="evidence" value="ECO:0007669"/>
    <property type="project" value="UniProtKB-KW"/>
</dbReference>
<dbReference type="FunFam" id="1.20.58.390:FF:000113">
    <property type="entry name" value="Ionotropic GABA receptor subunit UNC-49Cshort"/>
    <property type="match status" value="1"/>
</dbReference>
<dbReference type="AlphaFoldDB" id="A0A158QQS1"/>
<sequence>MMVFCSLVEYAAVGYINKRMKLQEKKKEDKATVGVTSPVEPPPSRTVSMPAYFNRGYRPFYSSTDTNSNLYIPEGQRPPLTLQELDCQCPLPPTEESCLSRGSGTSTLTMLKPIRARRRFTWKCLLRPSNIDKYSREYPYRPGVTVTHSMTLSTKLTFLFEISSEEIDKSIFPRAYLYISDGYTMADIDYFWGRQRSDPRQSAVVFGNFMLPQFKQTCYHVNYTQATTSSGSYRRLYFEILLVRNMGFYSMNIVIPSMLIVTISWVSFWLNREASPARVGLGVTTVLTMTTLITTTNNSMPKVSYIKGLDVFLNFCFVMVFASLVEYAVVSYMNKRIALRREKRRRQAEQQQRNEVPMFSNPVTPKQPNNNVSLILAFIFNAFQVYEMAMISQNSTPAKTFVPHSQLMEIPVDCDCRTIPLIQHPRLVADGTHTMWPAPFGKPKKASKTCRNVTPAKIDKCSRYLFPLLFSAFNDGYSTAAIEYHWCGAANPNCETAVVADDVELPSYRFAKVCIDRTMATTASGSYSRLLLLFIFDRESGFYMLQIFVPAALVVVISWVSFWISRDSAPSRTIIGVMTVLTETHLMTGTNRRLPPVAYVKAVDVYLGFCYLLVVLALIEYACVAYSKKKNDDRRRREKKSEHKPTPPTPDLLNDARLAECTCNAAPTSIIAVIKQPNRFCIRHSHIDIASRVVFPCTVRSFQEPCIIQLFRSYKARPRTRGGGP</sequence>
<evidence type="ECO:0000313" key="20">
    <source>
        <dbReference type="Proteomes" id="UP000268014"/>
    </source>
</evidence>
<dbReference type="STRING" id="6290.A0A158QQS1"/>
<keyword evidence="9" id="KW-1015">Disulfide bond</keyword>
<evidence type="ECO:0000256" key="17">
    <source>
        <dbReference type="SAM" id="Phobius"/>
    </source>
</evidence>
<feature type="compositionally biased region" description="Basic and acidic residues" evidence="16">
    <location>
        <begin position="633"/>
        <end position="645"/>
    </location>
</feature>
<feature type="domain" description="Neurotransmitter-gated ion-channel transmembrane" evidence="18">
    <location>
        <begin position="548"/>
        <end position="652"/>
    </location>
</feature>
<keyword evidence="20" id="KW-1185">Reference proteome</keyword>
<dbReference type="PRINTS" id="PR00253">
    <property type="entry name" value="GABAARECEPTR"/>
</dbReference>
<dbReference type="GO" id="GO:0045211">
    <property type="term" value="C:postsynaptic membrane"/>
    <property type="evidence" value="ECO:0007669"/>
    <property type="project" value="UniProtKB-SubCell"/>
</dbReference>
<evidence type="ECO:0000256" key="10">
    <source>
        <dbReference type="ARBA" id="ARBA00023173"/>
    </source>
</evidence>
<dbReference type="GO" id="GO:0004888">
    <property type="term" value="F:transmembrane signaling receptor activity"/>
    <property type="evidence" value="ECO:0007669"/>
    <property type="project" value="InterPro"/>
</dbReference>
<dbReference type="EMBL" id="UZAF01019099">
    <property type="protein sequence ID" value="VDO57647.1"/>
    <property type="molecule type" value="Genomic_DNA"/>
</dbReference>
<keyword evidence="11" id="KW-0325">Glycoprotein</keyword>
<evidence type="ECO:0000256" key="8">
    <source>
        <dbReference type="ARBA" id="ARBA00023136"/>
    </source>
</evidence>
<dbReference type="InterPro" id="IPR036719">
    <property type="entry name" value="Neuro-gated_channel_TM_sf"/>
</dbReference>
<feature type="region of interest" description="Disordered" evidence="16">
    <location>
        <begin position="633"/>
        <end position="653"/>
    </location>
</feature>
<evidence type="ECO:0000256" key="7">
    <source>
        <dbReference type="ARBA" id="ARBA00023065"/>
    </source>
</evidence>
<feature type="domain" description="Neurotransmitter-gated ion-channel transmembrane" evidence="18">
    <location>
        <begin position="253"/>
        <end position="477"/>
    </location>
</feature>
<evidence type="ECO:0000256" key="14">
    <source>
        <dbReference type="ARBA" id="ARBA00023303"/>
    </source>
</evidence>
<evidence type="ECO:0000256" key="5">
    <source>
        <dbReference type="ARBA" id="ARBA00022989"/>
    </source>
</evidence>
<feature type="transmembrane region" description="Helical" evidence="17">
    <location>
        <begin position="248"/>
        <end position="270"/>
    </location>
</feature>
<dbReference type="InterPro" id="IPR038050">
    <property type="entry name" value="Neuro_actylchol_rec"/>
</dbReference>
<accession>A0A158QQS1</accession>
<feature type="region of interest" description="Disordered" evidence="16">
    <location>
        <begin position="343"/>
        <end position="364"/>
    </location>
</feature>
<proteinExistence type="predicted"/>
<keyword evidence="13" id="KW-0628">Postsynaptic cell membrane</keyword>
<keyword evidence="10" id="KW-0869">Chloride channel</keyword>
<evidence type="ECO:0000256" key="4">
    <source>
        <dbReference type="ARBA" id="ARBA00022729"/>
    </source>
</evidence>
<protein>
    <submittedName>
        <fullName evidence="21">Neur_chan_memb domain-containing protein</fullName>
    </submittedName>
</protein>
<evidence type="ECO:0000259" key="18">
    <source>
        <dbReference type="Pfam" id="PF02932"/>
    </source>
</evidence>
<keyword evidence="2" id="KW-1003">Cell membrane</keyword>
<dbReference type="PANTHER" id="PTHR18945">
    <property type="entry name" value="NEUROTRANSMITTER GATED ION CHANNEL"/>
    <property type="match status" value="1"/>
</dbReference>
<evidence type="ECO:0000313" key="19">
    <source>
        <dbReference type="EMBL" id="VDO57647.1"/>
    </source>
</evidence>
<dbReference type="Pfam" id="PF02932">
    <property type="entry name" value="Neur_chan_memb"/>
    <property type="match status" value="2"/>
</dbReference>
<keyword evidence="12" id="KW-0868">Chloride</keyword>
<evidence type="ECO:0000256" key="1">
    <source>
        <dbReference type="ARBA" id="ARBA00022448"/>
    </source>
</evidence>
<keyword evidence="14" id="KW-0407">Ion channel</keyword>